<proteinExistence type="predicted"/>
<keyword evidence="4" id="KW-0862">Zinc</keyword>
<feature type="domain" description="C2H2-type" evidence="7">
    <location>
        <begin position="315"/>
        <end position="341"/>
    </location>
</feature>
<dbReference type="InterPro" id="IPR013087">
    <property type="entry name" value="Znf_C2H2_type"/>
</dbReference>
<comment type="caution">
    <text evidence="8">The sequence shown here is derived from an EMBL/GenBank/DDBJ whole genome shotgun (WGS) entry which is preliminary data.</text>
</comment>
<dbReference type="PANTHER" id="PTHR24393:SF34">
    <property type="entry name" value="PR_SET DOMAIN 13"/>
    <property type="match status" value="1"/>
</dbReference>
<dbReference type="PROSITE" id="PS50157">
    <property type="entry name" value="ZINC_FINGER_C2H2_2"/>
    <property type="match status" value="7"/>
</dbReference>
<feature type="domain" description="C2H2-type" evidence="7">
    <location>
        <begin position="372"/>
        <end position="399"/>
    </location>
</feature>
<keyword evidence="1" id="KW-0479">Metal-binding</keyword>
<reference evidence="8" key="1">
    <citation type="submission" date="2022-03" db="EMBL/GenBank/DDBJ databases">
        <authorList>
            <person name="Lindestad O."/>
        </authorList>
    </citation>
    <scope>NUCLEOTIDE SEQUENCE</scope>
</reference>
<dbReference type="OrthoDB" id="8117402at2759"/>
<evidence type="ECO:0000256" key="4">
    <source>
        <dbReference type="ARBA" id="ARBA00022833"/>
    </source>
</evidence>
<name>A0A8S4RJW2_9NEOP</name>
<evidence type="ECO:0000259" key="7">
    <source>
        <dbReference type="PROSITE" id="PS50157"/>
    </source>
</evidence>
<feature type="domain" description="C2H2-type" evidence="7">
    <location>
        <begin position="170"/>
        <end position="197"/>
    </location>
</feature>
<keyword evidence="3 6" id="KW-0863">Zinc-finger</keyword>
<evidence type="ECO:0000313" key="8">
    <source>
        <dbReference type="EMBL" id="CAH2236878.1"/>
    </source>
</evidence>
<keyword evidence="9" id="KW-1185">Reference proteome</keyword>
<evidence type="ECO:0000256" key="2">
    <source>
        <dbReference type="ARBA" id="ARBA00022737"/>
    </source>
</evidence>
<organism evidence="8 9">
    <name type="scientific">Pararge aegeria aegeria</name>
    <dbReference type="NCBI Taxonomy" id="348720"/>
    <lineage>
        <taxon>Eukaryota</taxon>
        <taxon>Metazoa</taxon>
        <taxon>Ecdysozoa</taxon>
        <taxon>Arthropoda</taxon>
        <taxon>Hexapoda</taxon>
        <taxon>Insecta</taxon>
        <taxon>Pterygota</taxon>
        <taxon>Neoptera</taxon>
        <taxon>Endopterygota</taxon>
        <taxon>Lepidoptera</taxon>
        <taxon>Glossata</taxon>
        <taxon>Ditrysia</taxon>
        <taxon>Papilionoidea</taxon>
        <taxon>Nymphalidae</taxon>
        <taxon>Satyrinae</taxon>
        <taxon>Satyrini</taxon>
        <taxon>Parargina</taxon>
        <taxon>Pararge</taxon>
    </lineage>
</organism>
<dbReference type="SMART" id="SM00355">
    <property type="entry name" value="ZnF_C2H2"/>
    <property type="match status" value="10"/>
</dbReference>
<dbReference type="Proteomes" id="UP000838756">
    <property type="component" value="Unassembled WGS sequence"/>
</dbReference>
<evidence type="ECO:0000256" key="1">
    <source>
        <dbReference type="ARBA" id="ARBA00022723"/>
    </source>
</evidence>
<keyword evidence="2" id="KW-0677">Repeat</keyword>
<dbReference type="PANTHER" id="PTHR24393">
    <property type="entry name" value="ZINC FINGER PROTEIN"/>
    <property type="match status" value="1"/>
</dbReference>
<feature type="domain" description="C2H2-type" evidence="7">
    <location>
        <begin position="197"/>
        <end position="220"/>
    </location>
</feature>
<keyword evidence="5" id="KW-0539">Nucleus</keyword>
<evidence type="ECO:0000256" key="5">
    <source>
        <dbReference type="ARBA" id="ARBA00023242"/>
    </source>
</evidence>
<gene>
    <name evidence="8" type="primary">jg23233</name>
    <name evidence="8" type="ORF">PAEG_LOCUS14212</name>
</gene>
<sequence length="399" mass="46016">MFSMVLLETELPGGLCSDCTNSALNVWHFKALCSSSDKKWRVATTILNKNIGSLTPCAEDKMFYISFNKEGVVFSGGGAKTDNLAETADRLNNIIRSDRKRERKKQKNPNQSKFLYQNKCYICGKVFSLPQYLSQHLANMAKGACTVCGKIVPRQGLPKHLGNVHGKFVHHCKVCHQYFEDQSSLDNHKELHKFNLPQCSICKYGFRSERSLRAHMYSHTLFNCTNCNKGFENRKCFVYHKEHCTVAKQYNEVEGIYECDICGKTYTKKPSLRIHIIQKHLNVLPYICMICGKRSATKNHHKSHELIHTKERKIYQCYCGAKLRSSLGYHMHQRIHSGEKPYKCDDCGDRFLSASRRLDHIKRRHKIGGAVHKCEKCAVSFIRPYELRKHYIAAHFENV</sequence>
<dbReference type="Pfam" id="PF00096">
    <property type="entry name" value="zf-C2H2"/>
    <property type="match status" value="3"/>
</dbReference>
<dbReference type="GO" id="GO:0000978">
    <property type="term" value="F:RNA polymerase II cis-regulatory region sequence-specific DNA binding"/>
    <property type="evidence" value="ECO:0007669"/>
    <property type="project" value="TreeGrafter"/>
</dbReference>
<dbReference type="EMBL" id="CAKXAJ010025236">
    <property type="protein sequence ID" value="CAH2236878.1"/>
    <property type="molecule type" value="Genomic_DNA"/>
</dbReference>
<dbReference type="GO" id="GO:0005634">
    <property type="term" value="C:nucleus"/>
    <property type="evidence" value="ECO:0007669"/>
    <property type="project" value="UniProtKB-SubCell"/>
</dbReference>
<protein>
    <submittedName>
        <fullName evidence="8">Jg23233 protein</fullName>
    </submittedName>
</protein>
<dbReference type="Gene3D" id="3.30.160.60">
    <property type="entry name" value="Classic Zinc Finger"/>
    <property type="match status" value="6"/>
</dbReference>
<accession>A0A8S4RJW2</accession>
<dbReference type="AlphaFoldDB" id="A0A8S4RJW2"/>
<evidence type="ECO:0000256" key="3">
    <source>
        <dbReference type="ARBA" id="ARBA00022771"/>
    </source>
</evidence>
<dbReference type="GO" id="GO:0001228">
    <property type="term" value="F:DNA-binding transcription activator activity, RNA polymerase II-specific"/>
    <property type="evidence" value="ECO:0007669"/>
    <property type="project" value="TreeGrafter"/>
</dbReference>
<feature type="domain" description="C2H2-type" evidence="7">
    <location>
        <begin position="286"/>
        <end position="313"/>
    </location>
</feature>
<evidence type="ECO:0000256" key="6">
    <source>
        <dbReference type="PROSITE-ProRule" id="PRU00042"/>
    </source>
</evidence>
<dbReference type="GO" id="GO:0008270">
    <property type="term" value="F:zinc ion binding"/>
    <property type="evidence" value="ECO:0007669"/>
    <property type="project" value="UniProtKB-KW"/>
</dbReference>
<feature type="domain" description="C2H2-type" evidence="7">
    <location>
        <begin position="342"/>
        <end position="365"/>
    </location>
</feature>
<dbReference type="SUPFAM" id="SSF57667">
    <property type="entry name" value="beta-beta-alpha zinc fingers"/>
    <property type="match status" value="3"/>
</dbReference>
<feature type="domain" description="C2H2-type" evidence="7">
    <location>
        <begin position="257"/>
        <end position="285"/>
    </location>
</feature>
<dbReference type="InterPro" id="IPR036236">
    <property type="entry name" value="Znf_C2H2_sf"/>
</dbReference>
<evidence type="ECO:0000313" key="9">
    <source>
        <dbReference type="Proteomes" id="UP000838756"/>
    </source>
</evidence>
<dbReference type="PROSITE" id="PS00028">
    <property type="entry name" value="ZINC_FINGER_C2H2_1"/>
    <property type="match status" value="5"/>
</dbReference>